<dbReference type="EMBL" id="HBUE01279151">
    <property type="protein sequence ID" value="CAG6568130.1"/>
    <property type="molecule type" value="Transcribed_RNA"/>
</dbReference>
<dbReference type="EMBL" id="HBUE01173679">
    <property type="protein sequence ID" value="CAG6516631.1"/>
    <property type="molecule type" value="Transcribed_RNA"/>
</dbReference>
<reference evidence="1" key="1">
    <citation type="submission" date="2021-05" db="EMBL/GenBank/DDBJ databases">
        <authorList>
            <person name="Alioto T."/>
            <person name="Alioto T."/>
            <person name="Gomez Garrido J."/>
        </authorList>
    </citation>
    <scope>NUCLEOTIDE SEQUENCE</scope>
</reference>
<protein>
    <submittedName>
        <fullName evidence="1">(northern house mosquito) hypothetical protein</fullName>
    </submittedName>
</protein>
<organism evidence="1">
    <name type="scientific">Culex pipiens</name>
    <name type="common">House mosquito</name>
    <dbReference type="NCBI Taxonomy" id="7175"/>
    <lineage>
        <taxon>Eukaryota</taxon>
        <taxon>Metazoa</taxon>
        <taxon>Ecdysozoa</taxon>
        <taxon>Arthropoda</taxon>
        <taxon>Hexapoda</taxon>
        <taxon>Insecta</taxon>
        <taxon>Pterygota</taxon>
        <taxon>Neoptera</taxon>
        <taxon>Endopterygota</taxon>
        <taxon>Diptera</taxon>
        <taxon>Nematocera</taxon>
        <taxon>Culicoidea</taxon>
        <taxon>Culicidae</taxon>
        <taxon>Culicinae</taxon>
        <taxon>Culicini</taxon>
        <taxon>Culex</taxon>
        <taxon>Culex</taxon>
    </lineage>
</organism>
<dbReference type="AlphaFoldDB" id="A0A8D8DRY7"/>
<proteinExistence type="predicted"/>
<evidence type="ECO:0000313" key="1">
    <source>
        <dbReference type="EMBL" id="CAG6516631.1"/>
    </source>
</evidence>
<name>A0A8D8DRY7_CULPI</name>
<sequence>MPQDVNSAAPERVSAIGVKLQLVSSRSVTGGSVAYKTQTDAPLGRCWRRPLYSFNCCCTIDRCPCCCSTSQQKKTRVCDERQCGRSWRIISNPSCVKHRSFL</sequence>
<accession>A0A8D8DRY7</accession>